<dbReference type="PANTHER" id="PTHR46599">
    <property type="entry name" value="PIGGYBAC TRANSPOSABLE ELEMENT-DERIVED PROTEIN 4"/>
    <property type="match status" value="1"/>
</dbReference>
<dbReference type="Pfam" id="PF13843">
    <property type="entry name" value="DDE_Tnp_1_7"/>
    <property type="match status" value="1"/>
</dbReference>
<reference evidence="2" key="1">
    <citation type="journal article" date="2020" name="bioRxiv">
        <title>Historical genomics reveals the evolutionary mechanisms behind multiple outbreaks of the host-specific coffee wilt pathogen Fusarium xylarioides.</title>
        <authorList>
            <person name="Peck D."/>
            <person name="Nowell R.W."/>
            <person name="Flood J."/>
            <person name="Ryan M.J."/>
            <person name="Barraclough T.G."/>
        </authorList>
    </citation>
    <scope>NUCLEOTIDE SEQUENCE</scope>
    <source>
        <strain evidence="2">IMI 127659i</strain>
    </source>
</reference>
<dbReference type="EMBL" id="JADFTT010000101">
    <property type="protein sequence ID" value="KAG5768444.1"/>
    <property type="molecule type" value="Genomic_DNA"/>
</dbReference>
<protein>
    <recommendedName>
        <fullName evidence="1">PiggyBac transposable element-derived protein domain-containing protein</fullName>
    </recommendedName>
</protein>
<dbReference type="InterPro" id="IPR029526">
    <property type="entry name" value="PGBD"/>
</dbReference>
<sequence length="257" mass="29670">MICFKGRSLVKVTIKNKPIPEGLKIWAAAKKGYLLRWEYHIPEAAQTRERRRLIAARRHADPHNLAETQRVMLNLAVSLPPAAYHIFFDNLFTTPSLIRALRERGIAATGTAHTNHGIYHDFIIAKQANREGQLQKWDFNKLQAVPSEDDLVNHIAFQDNCLVLWMTSYFSGSERVQHLRRRLNTMQAQAREARAFFSPDFGRVINTPCIQIAYNFNMNGVDRGDQLCAYRGYAHRIRRGGWQALAWTFLLDMILRP</sequence>
<organism evidence="2 3">
    <name type="scientific">Fusarium xylarioides</name>
    <dbReference type="NCBI Taxonomy" id="221167"/>
    <lineage>
        <taxon>Eukaryota</taxon>
        <taxon>Fungi</taxon>
        <taxon>Dikarya</taxon>
        <taxon>Ascomycota</taxon>
        <taxon>Pezizomycotina</taxon>
        <taxon>Sordariomycetes</taxon>
        <taxon>Hypocreomycetidae</taxon>
        <taxon>Hypocreales</taxon>
        <taxon>Nectriaceae</taxon>
        <taxon>Fusarium</taxon>
        <taxon>Fusarium fujikuroi species complex</taxon>
    </lineage>
</organism>
<dbReference type="AlphaFoldDB" id="A0A9P7I5G3"/>
<dbReference type="PANTHER" id="PTHR46599:SF3">
    <property type="entry name" value="PIGGYBAC TRANSPOSABLE ELEMENT-DERIVED PROTEIN 4"/>
    <property type="match status" value="1"/>
</dbReference>
<evidence type="ECO:0000313" key="3">
    <source>
        <dbReference type="Proteomes" id="UP000750502"/>
    </source>
</evidence>
<gene>
    <name evidence="2" type="ORF">H9Q72_004051</name>
</gene>
<dbReference type="OrthoDB" id="5152962at2759"/>
<keyword evidence="3" id="KW-1185">Reference proteome</keyword>
<proteinExistence type="predicted"/>
<name>A0A9P7I5G3_9HYPO</name>
<dbReference type="Proteomes" id="UP000750502">
    <property type="component" value="Unassembled WGS sequence"/>
</dbReference>
<comment type="caution">
    <text evidence="2">The sequence shown here is derived from an EMBL/GenBank/DDBJ whole genome shotgun (WGS) entry which is preliminary data.</text>
</comment>
<evidence type="ECO:0000313" key="2">
    <source>
        <dbReference type="EMBL" id="KAG5768444.1"/>
    </source>
</evidence>
<feature type="domain" description="PiggyBac transposable element-derived protein" evidence="1">
    <location>
        <begin position="1"/>
        <end position="254"/>
    </location>
</feature>
<reference evidence="2" key="2">
    <citation type="submission" date="2020-10" db="EMBL/GenBank/DDBJ databases">
        <authorList>
            <person name="Peck L.D."/>
            <person name="Nowell R.W."/>
            <person name="Flood J."/>
            <person name="Ryan M.J."/>
            <person name="Barraclough T.G."/>
        </authorList>
    </citation>
    <scope>NUCLEOTIDE SEQUENCE</scope>
    <source>
        <strain evidence="2">IMI 127659i</strain>
    </source>
</reference>
<accession>A0A9P7I5G3</accession>
<evidence type="ECO:0000259" key="1">
    <source>
        <dbReference type="Pfam" id="PF13843"/>
    </source>
</evidence>